<dbReference type="Proteomes" id="UP000198931">
    <property type="component" value="Unassembled WGS sequence"/>
</dbReference>
<proteinExistence type="predicted"/>
<dbReference type="STRING" id="1125876.SAMN05443292_1658"/>
<accession>A0A1I3FVM0</accession>
<organism evidence="2 3">
    <name type="scientific">Halpernia frigidisoli</name>
    <dbReference type="NCBI Taxonomy" id="1125876"/>
    <lineage>
        <taxon>Bacteria</taxon>
        <taxon>Pseudomonadati</taxon>
        <taxon>Bacteroidota</taxon>
        <taxon>Flavobacteriia</taxon>
        <taxon>Flavobacteriales</taxon>
        <taxon>Weeksellaceae</taxon>
        <taxon>Chryseobacterium group</taxon>
        <taxon>Halpernia</taxon>
    </lineage>
</organism>
<keyword evidence="1" id="KW-1133">Transmembrane helix</keyword>
<protein>
    <submittedName>
        <fullName evidence="2">Uncharacterized protein</fullName>
    </submittedName>
</protein>
<keyword evidence="3" id="KW-1185">Reference proteome</keyword>
<evidence type="ECO:0000256" key="1">
    <source>
        <dbReference type="SAM" id="Phobius"/>
    </source>
</evidence>
<name>A0A1I3FVM0_9FLAO</name>
<gene>
    <name evidence="2" type="ORF">SAMN05443292_1658</name>
</gene>
<sequence>MFGIILAVVILIFGIFLKITKEPEFQNSKKFAWLFILLGIITLAGKLTLLFLNK</sequence>
<dbReference type="AlphaFoldDB" id="A0A1I3FVM0"/>
<reference evidence="2 3" key="1">
    <citation type="submission" date="2016-10" db="EMBL/GenBank/DDBJ databases">
        <authorList>
            <person name="de Groot N.N."/>
        </authorList>
    </citation>
    <scope>NUCLEOTIDE SEQUENCE [LARGE SCALE GENOMIC DNA]</scope>
    <source>
        <strain evidence="2 3">DSM 26000</strain>
    </source>
</reference>
<dbReference type="RefSeq" id="WP_177205443.1">
    <property type="nucleotide sequence ID" value="NZ_FOQT01000002.1"/>
</dbReference>
<keyword evidence="1" id="KW-0812">Transmembrane</keyword>
<feature type="transmembrane region" description="Helical" evidence="1">
    <location>
        <begin position="31"/>
        <end position="52"/>
    </location>
</feature>
<dbReference type="EMBL" id="FOQT01000002">
    <property type="protein sequence ID" value="SFI15225.1"/>
    <property type="molecule type" value="Genomic_DNA"/>
</dbReference>
<evidence type="ECO:0000313" key="3">
    <source>
        <dbReference type="Proteomes" id="UP000198931"/>
    </source>
</evidence>
<keyword evidence="1" id="KW-0472">Membrane</keyword>
<evidence type="ECO:0000313" key="2">
    <source>
        <dbReference type="EMBL" id="SFI15225.1"/>
    </source>
</evidence>